<dbReference type="PANTHER" id="PTHR48106">
    <property type="entry name" value="QUINONE OXIDOREDUCTASE PIG3-RELATED"/>
    <property type="match status" value="1"/>
</dbReference>
<evidence type="ECO:0000313" key="5">
    <source>
        <dbReference type="Proteomes" id="UP000305067"/>
    </source>
</evidence>
<dbReference type="SUPFAM" id="SSF50129">
    <property type="entry name" value="GroES-like"/>
    <property type="match status" value="1"/>
</dbReference>
<dbReference type="Gene3D" id="3.40.50.720">
    <property type="entry name" value="NAD(P)-binding Rossmann-like Domain"/>
    <property type="match status" value="1"/>
</dbReference>
<keyword evidence="5" id="KW-1185">Reference proteome</keyword>
<dbReference type="InterPro" id="IPR014189">
    <property type="entry name" value="Quinone_OxRdtase_PIG3"/>
</dbReference>
<keyword evidence="1" id="KW-0521">NADP</keyword>
<keyword evidence="2" id="KW-0560">Oxidoreductase</keyword>
<protein>
    <submittedName>
        <fullName evidence="4">Quinone oxidoreductase</fullName>
    </submittedName>
</protein>
<dbReference type="AlphaFoldDB" id="A0A5C3QTW0"/>
<dbReference type="Proteomes" id="UP000305067">
    <property type="component" value="Unassembled WGS sequence"/>
</dbReference>
<evidence type="ECO:0000259" key="3">
    <source>
        <dbReference type="SMART" id="SM00829"/>
    </source>
</evidence>
<dbReference type="NCBIfam" id="TIGR02824">
    <property type="entry name" value="quinone_pig3"/>
    <property type="match status" value="1"/>
</dbReference>
<dbReference type="GO" id="GO:0070402">
    <property type="term" value="F:NADPH binding"/>
    <property type="evidence" value="ECO:0007669"/>
    <property type="project" value="TreeGrafter"/>
</dbReference>
<reference evidence="4 5" key="1">
    <citation type="journal article" date="2019" name="Nat. Ecol. Evol.">
        <title>Megaphylogeny resolves global patterns of mushroom evolution.</title>
        <authorList>
            <person name="Varga T."/>
            <person name="Krizsan K."/>
            <person name="Foldi C."/>
            <person name="Dima B."/>
            <person name="Sanchez-Garcia M."/>
            <person name="Sanchez-Ramirez S."/>
            <person name="Szollosi G.J."/>
            <person name="Szarkandi J.G."/>
            <person name="Papp V."/>
            <person name="Albert L."/>
            <person name="Andreopoulos W."/>
            <person name="Angelini C."/>
            <person name="Antonin V."/>
            <person name="Barry K.W."/>
            <person name="Bougher N.L."/>
            <person name="Buchanan P."/>
            <person name="Buyck B."/>
            <person name="Bense V."/>
            <person name="Catcheside P."/>
            <person name="Chovatia M."/>
            <person name="Cooper J."/>
            <person name="Damon W."/>
            <person name="Desjardin D."/>
            <person name="Finy P."/>
            <person name="Geml J."/>
            <person name="Haridas S."/>
            <person name="Hughes K."/>
            <person name="Justo A."/>
            <person name="Karasinski D."/>
            <person name="Kautmanova I."/>
            <person name="Kiss B."/>
            <person name="Kocsube S."/>
            <person name="Kotiranta H."/>
            <person name="LaButti K.M."/>
            <person name="Lechner B.E."/>
            <person name="Liimatainen K."/>
            <person name="Lipzen A."/>
            <person name="Lukacs Z."/>
            <person name="Mihaltcheva S."/>
            <person name="Morgado L.N."/>
            <person name="Niskanen T."/>
            <person name="Noordeloos M.E."/>
            <person name="Ohm R.A."/>
            <person name="Ortiz-Santana B."/>
            <person name="Ovrebo C."/>
            <person name="Racz N."/>
            <person name="Riley R."/>
            <person name="Savchenko A."/>
            <person name="Shiryaev A."/>
            <person name="Soop K."/>
            <person name="Spirin V."/>
            <person name="Szebenyi C."/>
            <person name="Tomsovsky M."/>
            <person name="Tulloss R.E."/>
            <person name="Uehling J."/>
            <person name="Grigoriev I.V."/>
            <person name="Vagvolgyi C."/>
            <person name="Papp T."/>
            <person name="Martin F.M."/>
            <person name="Miettinen O."/>
            <person name="Hibbett D.S."/>
            <person name="Nagy L.G."/>
        </authorList>
    </citation>
    <scope>NUCLEOTIDE SEQUENCE [LARGE SCALE GENOMIC DNA]</scope>
    <source>
        <strain evidence="4 5">CBS 309.79</strain>
    </source>
</reference>
<gene>
    <name evidence="4" type="ORF">BDV98DRAFT_548386</name>
</gene>
<dbReference type="GO" id="GO:0016651">
    <property type="term" value="F:oxidoreductase activity, acting on NAD(P)H"/>
    <property type="evidence" value="ECO:0007669"/>
    <property type="project" value="TreeGrafter"/>
</dbReference>
<dbReference type="InterPro" id="IPR013154">
    <property type="entry name" value="ADH-like_N"/>
</dbReference>
<dbReference type="Pfam" id="PF00107">
    <property type="entry name" value="ADH_zinc_N"/>
    <property type="match status" value="1"/>
</dbReference>
<dbReference type="Pfam" id="PF08240">
    <property type="entry name" value="ADH_N"/>
    <property type="match status" value="1"/>
</dbReference>
<dbReference type="SUPFAM" id="SSF51735">
    <property type="entry name" value="NAD(P)-binding Rossmann-fold domains"/>
    <property type="match status" value="1"/>
</dbReference>
<dbReference type="OrthoDB" id="203908at2759"/>
<evidence type="ECO:0000256" key="1">
    <source>
        <dbReference type="ARBA" id="ARBA00022857"/>
    </source>
</evidence>
<evidence type="ECO:0000256" key="2">
    <source>
        <dbReference type="ARBA" id="ARBA00023002"/>
    </source>
</evidence>
<dbReference type="InterPro" id="IPR011032">
    <property type="entry name" value="GroES-like_sf"/>
</dbReference>
<dbReference type="STRING" id="1884261.A0A5C3QTW0"/>
<proteinExistence type="predicted"/>
<name>A0A5C3QTW0_9AGAR</name>
<dbReference type="InterPro" id="IPR020843">
    <property type="entry name" value="ER"/>
</dbReference>
<sequence length="342" mass="36907">MSESMRAVCIKDDKGPVENLYLGQIPKPTPNDDELLVQVKAFGLNRMDIMQREGAYPVPPHAPKTLGVEFSGPIVAVGKNVTAGSWKVGDEVIGLAGGGAYAEFIALPATHVMRKPTGLSWVEAASIPEVYITAYLALVRIGELKEGEDVMVHAAASGVGIAAISLASLYKARTILATTSRQSKIDWLLKNTAATHGINYKTENFAERARSITENKGVDVIIDFVAASHWNKNIESLALDGRMTMLATLGGGVVSESSLAPILYKRLKIQGSTLRSRSIAFQADLIAEFSQNVLPYICPGNSDSDGHLRAHVYKIYPWTEIQDAQRCMAADENIGKIVAEVV</sequence>
<dbReference type="InterPro" id="IPR013149">
    <property type="entry name" value="ADH-like_C"/>
</dbReference>
<feature type="domain" description="Enoyl reductase (ER)" evidence="3">
    <location>
        <begin position="15"/>
        <end position="339"/>
    </location>
</feature>
<dbReference type="InterPro" id="IPR036291">
    <property type="entry name" value="NAD(P)-bd_dom_sf"/>
</dbReference>
<dbReference type="Gene3D" id="3.90.180.10">
    <property type="entry name" value="Medium-chain alcohol dehydrogenases, catalytic domain"/>
    <property type="match status" value="1"/>
</dbReference>
<evidence type="ECO:0000313" key="4">
    <source>
        <dbReference type="EMBL" id="TFL01714.1"/>
    </source>
</evidence>
<dbReference type="PANTHER" id="PTHR48106:SF18">
    <property type="entry name" value="QUINONE OXIDOREDUCTASE PIG3"/>
    <property type="match status" value="1"/>
</dbReference>
<dbReference type="EMBL" id="ML178824">
    <property type="protein sequence ID" value="TFL01714.1"/>
    <property type="molecule type" value="Genomic_DNA"/>
</dbReference>
<dbReference type="SMART" id="SM00829">
    <property type="entry name" value="PKS_ER"/>
    <property type="match status" value="1"/>
</dbReference>
<dbReference type="CDD" id="cd05276">
    <property type="entry name" value="p53_inducible_oxidoreductase"/>
    <property type="match status" value="1"/>
</dbReference>
<accession>A0A5C3QTW0</accession>
<organism evidence="4 5">
    <name type="scientific">Pterulicium gracile</name>
    <dbReference type="NCBI Taxonomy" id="1884261"/>
    <lineage>
        <taxon>Eukaryota</taxon>
        <taxon>Fungi</taxon>
        <taxon>Dikarya</taxon>
        <taxon>Basidiomycota</taxon>
        <taxon>Agaricomycotina</taxon>
        <taxon>Agaricomycetes</taxon>
        <taxon>Agaricomycetidae</taxon>
        <taxon>Agaricales</taxon>
        <taxon>Pleurotineae</taxon>
        <taxon>Pterulaceae</taxon>
        <taxon>Pterulicium</taxon>
    </lineage>
</organism>